<dbReference type="CDD" id="cd00637">
    <property type="entry name" value="7tm_classA_rhodopsin-like"/>
    <property type="match status" value="1"/>
</dbReference>
<reference evidence="11 13" key="2">
    <citation type="journal article" date="2013" name="Nature">
        <title>Insights into bilaterian evolution from three spiralian genomes.</title>
        <authorList>
            <person name="Simakov O."/>
            <person name="Marletaz F."/>
            <person name="Cho S.J."/>
            <person name="Edsinger-Gonzales E."/>
            <person name="Havlak P."/>
            <person name="Hellsten U."/>
            <person name="Kuo D.H."/>
            <person name="Larsson T."/>
            <person name="Lv J."/>
            <person name="Arendt D."/>
            <person name="Savage R."/>
            <person name="Osoegawa K."/>
            <person name="de Jong P."/>
            <person name="Grimwood J."/>
            <person name="Chapman J.A."/>
            <person name="Shapiro H."/>
            <person name="Aerts A."/>
            <person name="Otillar R.P."/>
            <person name="Terry A.Y."/>
            <person name="Boore J.L."/>
            <person name="Grigoriev I.V."/>
            <person name="Lindberg D.R."/>
            <person name="Seaver E.C."/>
            <person name="Weisblat D.A."/>
            <person name="Putnam N.H."/>
            <person name="Rokhsar D.S."/>
        </authorList>
    </citation>
    <scope>NUCLEOTIDE SEQUENCE</scope>
</reference>
<evidence type="ECO:0000256" key="1">
    <source>
        <dbReference type="ARBA" id="ARBA00004141"/>
    </source>
</evidence>
<dbReference type="EnsemblMetazoa" id="HelroT167610">
    <property type="protein sequence ID" value="HelroP167610"/>
    <property type="gene ID" value="HelroG167610"/>
</dbReference>
<dbReference type="PANTHER" id="PTHR24238">
    <property type="entry name" value="G-PROTEIN COUPLED RECEPTOR"/>
    <property type="match status" value="1"/>
</dbReference>
<feature type="transmembrane region" description="Helical" evidence="9">
    <location>
        <begin position="323"/>
        <end position="345"/>
    </location>
</feature>
<keyword evidence="5 9" id="KW-0472">Membrane</keyword>
<feature type="region of interest" description="Disordered" evidence="8">
    <location>
        <begin position="277"/>
        <end position="302"/>
    </location>
</feature>
<feature type="transmembrane region" description="Helical" evidence="9">
    <location>
        <begin position="357"/>
        <end position="378"/>
    </location>
</feature>
<dbReference type="GO" id="GO:0007218">
    <property type="term" value="P:neuropeptide signaling pathway"/>
    <property type="evidence" value="ECO:0000318"/>
    <property type="project" value="GO_Central"/>
</dbReference>
<dbReference type="RefSeq" id="XP_009011348.1">
    <property type="nucleotide sequence ID" value="XM_009013100.1"/>
</dbReference>
<keyword evidence="3 9" id="KW-1133">Transmembrane helix</keyword>
<dbReference type="GeneID" id="20201999"/>
<evidence type="ECO:0000256" key="2">
    <source>
        <dbReference type="ARBA" id="ARBA00022692"/>
    </source>
</evidence>
<keyword evidence="4" id="KW-0297">G-protein coupled receptor</keyword>
<dbReference type="InParanoid" id="T1EZJ9"/>
<reference evidence="12" key="3">
    <citation type="submission" date="2015-06" db="UniProtKB">
        <authorList>
            <consortium name="EnsemblMetazoa"/>
        </authorList>
    </citation>
    <scope>IDENTIFICATION</scope>
</reference>
<keyword evidence="2 9" id="KW-0812">Transmembrane</keyword>
<sequence length="388" mass="44285">MKNFTEISHEWNISLELNGNFCTNVTLLEEEHILSQDAVWYGLPIVYFVSILLATCGNIFWIIFLWRSSRGRRSSNVLLIMNLAFCDLLKSVLVAPLRMVELHLFKNQEATYHTINICCFINCFELYLSFVGFHTVMAISQERLCIICFPFYARKWLNQNVALATIFLISAISLATSLLYSLFYSQIVIVHPTCKTAYNVCSYTFVLSTSRALGARYFTLAVTIFYYIIPVIVVSISYAKIVVSLKKTIEMLKRDVFDGQSNHPGRDIRSKEIMAKASNSADKKSSDKNSTSKGFSNKQDGAPLRHSVKSTLKVIKSRKSLSYLMIIVAVCFTICHGPLIFMSLFMSFGYRMDNNTIFVLILFKWLSVVSSVINPNVYSTNKRAFRRQ</sequence>
<gene>
    <name evidence="12" type="primary">20201999</name>
    <name evidence="11" type="ORF">HELRODRAFT_167610</name>
</gene>
<feature type="transmembrane region" description="Helical" evidence="9">
    <location>
        <begin position="45"/>
        <end position="66"/>
    </location>
</feature>
<dbReference type="GO" id="GO:0008188">
    <property type="term" value="F:neuropeptide receptor activity"/>
    <property type="evidence" value="ECO:0000318"/>
    <property type="project" value="GO_Central"/>
</dbReference>
<dbReference type="Pfam" id="PF00001">
    <property type="entry name" value="7tm_1"/>
    <property type="match status" value="1"/>
</dbReference>
<dbReference type="GO" id="GO:0005886">
    <property type="term" value="C:plasma membrane"/>
    <property type="evidence" value="ECO:0000318"/>
    <property type="project" value="GO_Central"/>
</dbReference>
<evidence type="ECO:0000256" key="9">
    <source>
        <dbReference type="SAM" id="Phobius"/>
    </source>
</evidence>
<dbReference type="AlphaFoldDB" id="T1EZJ9"/>
<dbReference type="EMBL" id="KB095858">
    <property type="protein sequence ID" value="ESO11079.1"/>
    <property type="molecule type" value="Genomic_DNA"/>
</dbReference>
<proteinExistence type="predicted"/>
<feature type="domain" description="G-protein coupled receptors family 1 profile" evidence="10">
    <location>
        <begin position="57"/>
        <end position="378"/>
    </location>
</feature>
<feature type="transmembrane region" description="Helical" evidence="9">
    <location>
        <begin position="78"/>
        <end position="100"/>
    </location>
</feature>
<evidence type="ECO:0000313" key="13">
    <source>
        <dbReference type="Proteomes" id="UP000015101"/>
    </source>
</evidence>
<protein>
    <recommendedName>
        <fullName evidence="10">G-protein coupled receptors family 1 profile domain-containing protein</fullName>
    </recommendedName>
</protein>
<evidence type="ECO:0000313" key="12">
    <source>
        <dbReference type="EnsemblMetazoa" id="HelroP167610"/>
    </source>
</evidence>
<accession>T1EZJ9</accession>
<keyword evidence="13" id="KW-1185">Reference proteome</keyword>
<feature type="transmembrane region" description="Helical" evidence="9">
    <location>
        <begin position="161"/>
        <end position="183"/>
    </location>
</feature>
<dbReference type="PROSITE" id="PS50262">
    <property type="entry name" value="G_PROTEIN_RECEP_F1_2"/>
    <property type="match status" value="1"/>
</dbReference>
<evidence type="ECO:0000256" key="8">
    <source>
        <dbReference type="SAM" id="MobiDB-lite"/>
    </source>
</evidence>
<dbReference type="EMBL" id="AMQM01002818">
    <property type="status" value="NOT_ANNOTATED_CDS"/>
    <property type="molecule type" value="Genomic_DNA"/>
</dbReference>
<dbReference type="PRINTS" id="PR00237">
    <property type="entry name" value="GPCRRHODOPSN"/>
</dbReference>
<dbReference type="PANTHER" id="PTHR24238:SF75">
    <property type="entry name" value="CHOLECYSTOKININ-LIKE RECEPTOR AT 17D1-RELATED"/>
    <property type="match status" value="1"/>
</dbReference>
<evidence type="ECO:0000259" key="10">
    <source>
        <dbReference type="PROSITE" id="PS50262"/>
    </source>
</evidence>
<feature type="transmembrane region" description="Helical" evidence="9">
    <location>
        <begin position="217"/>
        <end position="243"/>
    </location>
</feature>
<keyword evidence="6" id="KW-0675">Receptor</keyword>
<dbReference type="HOGENOM" id="CLU_712267_0_0_1"/>
<evidence type="ECO:0000256" key="6">
    <source>
        <dbReference type="ARBA" id="ARBA00023170"/>
    </source>
</evidence>
<keyword evidence="7" id="KW-0807">Transducer</keyword>
<organism evidence="12 13">
    <name type="scientific">Helobdella robusta</name>
    <name type="common">Californian leech</name>
    <dbReference type="NCBI Taxonomy" id="6412"/>
    <lineage>
        <taxon>Eukaryota</taxon>
        <taxon>Metazoa</taxon>
        <taxon>Spiralia</taxon>
        <taxon>Lophotrochozoa</taxon>
        <taxon>Annelida</taxon>
        <taxon>Clitellata</taxon>
        <taxon>Hirudinea</taxon>
        <taxon>Rhynchobdellida</taxon>
        <taxon>Glossiphoniidae</taxon>
        <taxon>Helobdella</taxon>
    </lineage>
</organism>
<dbReference type="Gene3D" id="1.20.1070.10">
    <property type="entry name" value="Rhodopsin 7-helix transmembrane proteins"/>
    <property type="match status" value="1"/>
</dbReference>
<dbReference type="CTD" id="20201999"/>
<evidence type="ECO:0000256" key="5">
    <source>
        <dbReference type="ARBA" id="ARBA00023136"/>
    </source>
</evidence>
<evidence type="ECO:0000256" key="7">
    <source>
        <dbReference type="ARBA" id="ARBA00023224"/>
    </source>
</evidence>
<evidence type="ECO:0000256" key="3">
    <source>
        <dbReference type="ARBA" id="ARBA00022989"/>
    </source>
</evidence>
<dbReference type="SUPFAM" id="SSF81321">
    <property type="entry name" value="Family A G protein-coupled receptor-like"/>
    <property type="match status" value="1"/>
</dbReference>
<feature type="transmembrane region" description="Helical" evidence="9">
    <location>
        <begin position="112"/>
        <end position="140"/>
    </location>
</feature>
<dbReference type="InterPro" id="IPR000276">
    <property type="entry name" value="GPCR_Rhodpsn"/>
</dbReference>
<dbReference type="Proteomes" id="UP000015101">
    <property type="component" value="Unassembled WGS sequence"/>
</dbReference>
<dbReference type="KEGG" id="hro:HELRODRAFT_167610"/>
<comment type="subcellular location">
    <subcellularLocation>
        <location evidence="1">Membrane</location>
        <topology evidence="1">Multi-pass membrane protein</topology>
    </subcellularLocation>
</comment>
<dbReference type="InterPro" id="IPR017452">
    <property type="entry name" value="GPCR_Rhodpsn_7TM"/>
</dbReference>
<evidence type="ECO:0000256" key="4">
    <source>
        <dbReference type="ARBA" id="ARBA00023040"/>
    </source>
</evidence>
<evidence type="ECO:0000313" key="11">
    <source>
        <dbReference type="EMBL" id="ESO11079.1"/>
    </source>
</evidence>
<reference evidence="13" key="1">
    <citation type="submission" date="2012-12" db="EMBL/GenBank/DDBJ databases">
        <authorList>
            <person name="Hellsten U."/>
            <person name="Grimwood J."/>
            <person name="Chapman J.A."/>
            <person name="Shapiro H."/>
            <person name="Aerts A."/>
            <person name="Otillar R.P."/>
            <person name="Terry A.Y."/>
            <person name="Boore J.L."/>
            <person name="Simakov O."/>
            <person name="Marletaz F."/>
            <person name="Cho S.-J."/>
            <person name="Edsinger-Gonzales E."/>
            <person name="Havlak P."/>
            <person name="Kuo D.-H."/>
            <person name="Larsson T."/>
            <person name="Lv J."/>
            <person name="Arendt D."/>
            <person name="Savage R."/>
            <person name="Osoegawa K."/>
            <person name="de Jong P."/>
            <person name="Lindberg D.R."/>
            <person name="Seaver E.C."/>
            <person name="Weisblat D.A."/>
            <person name="Putnam N.H."/>
            <person name="Grigoriev I.V."/>
            <person name="Rokhsar D.S."/>
        </authorList>
    </citation>
    <scope>NUCLEOTIDE SEQUENCE</scope>
</reference>
<name>T1EZJ9_HELRO</name>
<dbReference type="OrthoDB" id="2101615at2759"/>